<comment type="cofactor">
    <cofactor evidence="2">
        <name>Cu cation</name>
        <dbReference type="ChEBI" id="CHEBI:23378"/>
    </cofactor>
</comment>
<dbReference type="Pfam" id="PF07731">
    <property type="entry name" value="Cu-oxidase_2"/>
    <property type="match status" value="1"/>
</dbReference>
<reference evidence="16" key="1">
    <citation type="journal article" date="2019" name="Sci. Rep.">
        <title>Draft genome of Tanacetum cinerariifolium, the natural source of mosquito coil.</title>
        <authorList>
            <person name="Yamashiro T."/>
            <person name="Shiraishi A."/>
            <person name="Satake H."/>
            <person name="Nakayama K."/>
        </authorList>
    </citation>
    <scope>NUCLEOTIDE SEQUENCE</scope>
</reference>
<evidence type="ECO:0000256" key="8">
    <source>
        <dbReference type="ARBA" id="ARBA00022723"/>
    </source>
</evidence>
<evidence type="ECO:0000256" key="3">
    <source>
        <dbReference type="ARBA" id="ARBA00004271"/>
    </source>
</evidence>
<evidence type="ECO:0000313" key="16">
    <source>
        <dbReference type="EMBL" id="GFA79739.1"/>
    </source>
</evidence>
<keyword evidence="13" id="KW-0439">Lignin degradation</keyword>
<keyword evidence="10" id="KW-0560">Oxidoreductase</keyword>
<keyword evidence="6" id="KW-0052">Apoplast</keyword>
<dbReference type="InterPro" id="IPR045087">
    <property type="entry name" value="Cu-oxidase_fam"/>
</dbReference>
<evidence type="ECO:0000256" key="1">
    <source>
        <dbReference type="ARBA" id="ARBA00000349"/>
    </source>
</evidence>
<dbReference type="InterPro" id="IPR034285">
    <property type="entry name" value="CuRO_2_LCC"/>
</dbReference>
<name>A0A699K719_TANCI</name>
<evidence type="ECO:0000256" key="13">
    <source>
        <dbReference type="ARBA" id="ARBA00023185"/>
    </source>
</evidence>
<dbReference type="InterPro" id="IPR033138">
    <property type="entry name" value="Cu_oxidase_CS"/>
</dbReference>
<evidence type="ECO:0000256" key="2">
    <source>
        <dbReference type="ARBA" id="ARBA00001935"/>
    </source>
</evidence>
<keyword evidence="7" id="KW-0964">Secreted</keyword>
<dbReference type="InterPro" id="IPR001117">
    <property type="entry name" value="Cu-oxidase_2nd"/>
</dbReference>
<accession>A0A699K719</accession>
<evidence type="ECO:0000256" key="9">
    <source>
        <dbReference type="ARBA" id="ARBA00022737"/>
    </source>
</evidence>
<evidence type="ECO:0000256" key="4">
    <source>
        <dbReference type="ARBA" id="ARBA00010609"/>
    </source>
</evidence>
<dbReference type="Gene3D" id="2.60.40.420">
    <property type="entry name" value="Cupredoxins - blue copper proteins"/>
    <property type="match status" value="2"/>
</dbReference>
<dbReference type="GO" id="GO:0048046">
    <property type="term" value="C:apoplast"/>
    <property type="evidence" value="ECO:0007669"/>
    <property type="project" value="UniProtKB-SubCell"/>
</dbReference>
<keyword evidence="12" id="KW-0325">Glycoprotein</keyword>
<dbReference type="NCBIfam" id="TIGR03389">
    <property type="entry name" value="laccase"/>
    <property type="match status" value="1"/>
</dbReference>
<evidence type="ECO:0000256" key="11">
    <source>
        <dbReference type="ARBA" id="ARBA00023008"/>
    </source>
</evidence>
<evidence type="ECO:0000256" key="5">
    <source>
        <dbReference type="ARBA" id="ARBA00012297"/>
    </source>
</evidence>
<dbReference type="InterPro" id="IPR011706">
    <property type="entry name" value="Cu-oxidase_C"/>
</dbReference>
<dbReference type="PROSITE" id="PS00080">
    <property type="entry name" value="MULTICOPPER_OXIDASE2"/>
    <property type="match status" value="1"/>
</dbReference>
<comment type="caution">
    <text evidence="16">The sequence shown here is derived from an EMBL/GenBank/DDBJ whole genome shotgun (WGS) entry which is preliminary data.</text>
</comment>
<keyword evidence="8" id="KW-0479">Metal-binding</keyword>
<evidence type="ECO:0000256" key="10">
    <source>
        <dbReference type="ARBA" id="ARBA00023002"/>
    </source>
</evidence>
<dbReference type="InterPro" id="IPR034289">
    <property type="entry name" value="CuRO_3_LCC"/>
</dbReference>
<dbReference type="InterPro" id="IPR008972">
    <property type="entry name" value="Cupredoxin"/>
</dbReference>
<dbReference type="CDD" id="cd13875">
    <property type="entry name" value="CuRO_2_LCC_plant"/>
    <property type="match status" value="1"/>
</dbReference>
<sequence>PGPGKSYPFPQPHEEVPIIFGEWWKEDIMEVLKEFVASGGAPRDSDAYTINGQPGDFYPCSTQDTFKLNVTYGRTYLLRMVNAAMNEILFFAIANHSLIVVGADGSYTKPLTKDYVVISPGQTLDCLLEANQVPPRGRYYMAARAYSTGVNISFDNTTTTGILQYDSASATSPIRPSLPYYNDSIAAFNFLGSLKSLGPLSFPLTAHDTQIFSTISINTFPCQNTSCEGPNGTRLAASMNNISFESPRIDILEAYYYHINNEFGTRFPNVPPLYYNFTGNNLPLILQTPKRATEVRVIEYDSIIEVVFQGTNLVSGLDHPMHLHGFNFYVVGWGYGNFDNKTDPLNYNLLDPPFRNTVLVPINGWATIRFKASNPGVWFLHCHLERHLTWGMDTVFIVKDGNGTEERMLPPPQHIMKC</sequence>
<dbReference type="AlphaFoldDB" id="A0A699K719"/>
<comment type="similarity">
    <text evidence="4">Belongs to the multicopper oxidase family.</text>
</comment>
<feature type="domain" description="Plastocyanin-like" evidence="14">
    <location>
        <begin position="14"/>
        <end position="167"/>
    </location>
</feature>
<evidence type="ECO:0000259" key="15">
    <source>
        <dbReference type="Pfam" id="PF07731"/>
    </source>
</evidence>
<dbReference type="SUPFAM" id="SSF49503">
    <property type="entry name" value="Cupredoxins"/>
    <property type="match status" value="2"/>
</dbReference>
<dbReference type="GO" id="GO:0005507">
    <property type="term" value="F:copper ion binding"/>
    <property type="evidence" value="ECO:0007669"/>
    <property type="project" value="InterPro"/>
</dbReference>
<dbReference type="GO" id="GO:0046274">
    <property type="term" value="P:lignin catabolic process"/>
    <property type="evidence" value="ECO:0007669"/>
    <property type="project" value="UniProtKB-KW"/>
</dbReference>
<dbReference type="PANTHER" id="PTHR11709">
    <property type="entry name" value="MULTI-COPPER OXIDASE"/>
    <property type="match status" value="1"/>
</dbReference>
<dbReference type="EMBL" id="BKCJ010489801">
    <property type="protein sequence ID" value="GFA79739.1"/>
    <property type="molecule type" value="Genomic_DNA"/>
</dbReference>
<feature type="non-terminal residue" evidence="16">
    <location>
        <position position="1"/>
    </location>
</feature>
<keyword evidence="11" id="KW-0186">Copper</keyword>
<feature type="domain" description="Plastocyanin-like" evidence="15">
    <location>
        <begin position="272"/>
        <end position="401"/>
    </location>
</feature>
<dbReference type="EC" id="1.10.3.2" evidence="5"/>
<dbReference type="InterPro" id="IPR017761">
    <property type="entry name" value="Laccase"/>
</dbReference>
<dbReference type="FunFam" id="2.60.40.420:FF:000049">
    <property type="entry name" value="Laccase"/>
    <property type="match status" value="1"/>
</dbReference>
<dbReference type="GO" id="GO:0052716">
    <property type="term" value="F:hydroquinone:oxygen oxidoreductase activity"/>
    <property type="evidence" value="ECO:0007669"/>
    <property type="project" value="UniProtKB-EC"/>
</dbReference>
<evidence type="ECO:0000256" key="7">
    <source>
        <dbReference type="ARBA" id="ARBA00022525"/>
    </source>
</evidence>
<comment type="catalytic activity">
    <reaction evidence="1">
        <text>4 hydroquinone + O2 = 4 benzosemiquinone + 2 H2O</text>
        <dbReference type="Rhea" id="RHEA:11276"/>
        <dbReference type="ChEBI" id="CHEBI:15377"/>
        <dbReference type="ChEBI" id="CHEBI:15379"/>
        <dbReference type="ChEBI" id="CHEBI:17594"/>
        <dbReference type="ChEBI" id="CHEBI:17977"/>
        <dbReference type="EC" id="1.10.3.2"/>
    </reaction>
</comment>
<protein>
    <recommendedName>
        <fullName evidence="5">laccase</fullName>
        <ecNumber evidence="5">1.10.3.2</ecNumber>
    </recommendedName>
</protein>
<organism evidence="16">
    <name type="scientific">Tanacetum cinerariifolium</name>
    <name type="common">Dalmatian daisy</name>
    <name type="synonym">Chrysanthemum cinerariifolium</name>
    <dbReference type="NCBI Taxonomy" id="118510"/>
    <lineage>
        <taxon>Eukaryota</taxon>
        <taxon>Viridiplantae</taxon>
        <taxon>Streptophyta</taxon>
        <taxon>Embryophyta</taxon>
        <taxon>Tracheophyta</taxon>
        <taxon>Spermatophyta</taxon>
        <taxon>Magnoliopsida</taxon>
        <taxon>eudicotyledons</taxon>
        <taxon>Gunneridae</taxon>
        <taxon>Pentapetalae</taxon>
        <taxon>asterids</taxon>
        <taxon>campanulids</taxon>
        <taxon>Asterales</taxon>
        <taxon>Asteraceae</taxon>
        <taxon>Asteroideae</taxon>
        <taxon>Anthemideae</taxon>
        <taxon>Anthemidinae</taxon>
        <taxon>Tanacetum</taxon>
    </lineage>
</organism>
<dbReference type="InterPro" id="IPR002355">
    <property type="entry name" value="Cu_oxidase_Cu_BS"/>
</dbReference>
<gene>
    <name evidence="16" type="ORF">Tci_651711</name>
</gene>
<dbReference type="Pfam" id="PF00394">
    <property type="entry name" value="Cu-oxidase"/>
    <property type="match status" value="1"/>
</dbReference>
<keyword evidence="9" id="KW-0677">Repeat</keyword>
<evidence type="ECO:0000259" key="14">
    <source>
        <dbReference type="Pfam" id="PF00394"/>
    </source>
</evidence>
<dbReference type="PANTHER" id="PTHR11709:SF520">
    <property type="entry name" value="LACCASE"/>
    <property type="match status" value="1"/>
</dbReference>
<evidence type="ECO:0000256" key="6">
    <source>
        <dbReference type="ARBA" id="ARBA00022523"/>
    </source>
</evidence>
<dbReference type="PROSITE" id="PS00079">
    <property type="entry name" value="MULTICOPPER_OXIDASE1"/>
    <property type="match status" value="1"/>
</dbReference>
<comment type="subcellular location">
    <subcellularLocation>
        <location evidence="3">Secreted</location>
        <location evidence="3">Extracellular space</location>
        <location evidence="3">Apoplast</location>
    </subcellularLocation>
</comment>
<evidence type="ECO:0000256" key="12">
    <source>
        <dbReference type="ARBA" id="ARBA00023180"/>
    </source>
</evidence>
<proteinExistence type="inferred from homology"/>
<dbReference type="CDD" id="cd13897">
    <property type="entry name" value="CuRO_3_LCC_plant"/>
    <property type="match status" value="1"/>
</dbReference>